<gene>
    <name evidence="1" type="ORF">A6770_19380</name>
</gene>
<organism evidence="1 2">
    <name type="scientific">Nostoc minutum NIES-26</name>
    <dbReference type="NCBI Taxonomy" id="1844469"/>
    <lineage>
        <taxon>Bacteria</taxon>
        <taxon>Bacillati</taxon>
        <taxon>Cyanobacteriota</taxon>
        <taxon>Cyanophyceae</taxon>
        <taxon>Nostocales</taxon>
        <taxon>Nostocaceae</taxon>
        <taxon>Nostoc</taxon>
    </lineage>
</organism>
<name>A0A367R692_9NOSO</name>
<dbReference type="Proteomes" id="UP000252107">
    <property type="component" value="Unassembled WGS sequence"/>
</dbReference>
<sequence>MKEIPKFNQKILQMLRIRQTSLNMSDESFASYRRARFVSDEYLHSVEQGEEVGLFQMGLIAKVLGVWIDEILDIKESC</sequence>
<dbReference type="AlphaFoldDB" id="A0A367R692"/>
<reference evidence="1" key="1">
    <citation type="submission" date="2016-04" db="EMBL/GenBank/DDBJ databases">
        <authorList>
            <person name="Tabuchi Yagui T.R."/>
        </authorList>
    </citation>
    <scope>NUCLEOTIDE SEQUENCE [LARGE SCALE GENOMIC DNA]</scope>
    <source>
        <strain evidence="1">NIES-26</strain>
    </source>
</reference>
<dbReference type="EMBL" id="LXQD01000215">
    <property type="protein sequence ID" value="RCJ32008.1"/>
    <property type="molecule type" value="Genomic_DNA"/>
</dbReference>
<evidence type="ECO:0000313" key="2">
    <source>
        <dbReference type="Proteomes" id="UP000252107"/>
    </source>
</evidence>
<proteinExistence type="predicted"/>
<protein>
    <recommendedName>
        <fullName evidence="3">HTH cro/C1-type domain-containing protein</fullName>
    </recommendedName>
</protein>
<comment type="caution">
    <text evidence="1">The sequence shown here is derived from an EMBL/GenBank/DDBJ whole genome shotgun (WGS) entry which is preliminary data.</text>
</comment>
<evidence type="ECO:0008006" key="3">
    <source>
        <dbReference type="Google" id="ProtNLM"/>
    </source>
</evidence>
<keyword evidence="2" id="KW-1185">Reference proteome</keyword>
<evidence type="ECO:0000313" key="1">
    <source>
        <dbReference type="EMBL" id="RCJ32008.1"/>
    </source>
</evidence>
<accession>A0A367R692</accession>